<proteinExistence type="predicted"/>
<keyword evidence="1" id="KW-1133">Transmembrane helix</keyword>
<keyword evidence="3" id="KW-1185">Reference proteome</keyword>
<keyword evidence="1" id="KW-0472">Membrane</keyword>
<name>A0ABD1XWJ8_9MARC</name>
<dbReference type="AlphaFoldDB" id="A0ABD1XWJ8"/>
<evidence type="ECO:0000313" key="2">
    <source>
        <dbReference type="EMBL" id="KAL2613327.1"/>
    </source>
</evidence>
<protein>
    <submittedName>
        <fullName evidence="2">Uncharacterized protein</fullName>
    </submittedName>
</protein>
<dbReference type="EMBL" id="JBHFFA010000007">
    <property type="protein sequence ID" value="KAL2613327.1"/>
    <property type="molecule type" value="Genomic_DNA"/>
</dbReference>
<feature type="transmembrane region" description="Helical" evidence="1">
    <location>
        <begin position="20"/>
        <end position="44"/>
    </location>
</feature>
<keyword evidence="1" id="KW-0812">Transmembrane</keyword>
<evidence type="ECO:0000313" key="3">
    <source>
        <dbReference type="Proteomes" id="UP001605036"/>
    </source>
</evidence>
<evidence type="ECO:0000256" key="1">
    <source>
        <dbReference type="SAM" id="Phobius"/>
    </source>
</evidence>
<feature type="transmembrane region" description="Helical" evidence="1">
    <location>
        <begin position="50"/>
        <end position="68"/>
    </location>
</feature>
<organism evidence="2 3">
    <name type="scientific">Riccia fluitans</name>
    <dbReference type="NCBI Taxonomy" id="41844"/>
    <lineage>
        <taxon>Eukaryota</taxon>
        <taxon>Viridiplantae</taxon>
        <taxon>Streptophyta</taxon>
        <taxon>Embryophyta</taxon>
        <taxon>Marchantiophyta</taxon>
        <taxon>Marchantiopsida</taxon>
        <taxon>Marchantiidae</taxon>
        <taxon>Marchantiales</taxon>
        <taxon>Ricciaceae</taxon>
        <taxon>Riccia</taxon>
    </lineage>
</organism>
<gene>
    <name evidence="2" type="ORF">R1flu_025019</name>
</gene>
<dbReference type="Proteomes" id="UP001605036">
    <property type="component" value="Unassembled WGS sequence"/>
</dbReference>
<sequence length="81" mass="8311">MGSVCKECVARIMCSAVRSVMCNVGITCIADVAAIACIAYVVAIACLVDMAVIVSVADVVAVACVVGMEGKMEHSVEAEEQ</sequence>
<reference evidence="2 3" key="1">
    <citation type="submission" date="2024-09" db="EMBL/GenBank/DDBJ databases">
        <title>Chromosome-scale assembly of Riccia fluitans.</title>
        <authorList>
            <person name="Paukszto L."/>
            <person name="Sawicki J."/>
            <person name="Karawczyk K."/>
            <person name="Piernik-Szablinska J."/>
            <person name="Szczecinska M."/>
            <person name="Mazdziarz M."/>
        </authorList>
    </citation>
    <scope>NUCLEOTIDE SEQUENCE [LARGE SCALE GENOMIC DNA]</scope>
    <source>
        <strain evidence="2">Rf_01</strain>
        <tissue evidence="2">Aerial parts of the thallus</tissue>
    </source>
</reference>
<comment type="caution">
    <text evidence="2">The sequence shown here is derived from an EMBL/GenBank/DDBJ whole genome shotgun (WGS) entry which is preliminary data.</text>
</comment>
<accession>A0ABD1XWJ8</accession>